<keyword evidence="5" id="KW-0472">Membrane</keyword>
<evidence type="ECO:0000313" key="7">
    <source>
        <dbReference type="EMBL" id="KAK2727982.1"/>
    </source>
</evidence>
<dbReference type="Gene3D" id="3.60.40.10">
    <property type="entry name" value="PPM-type phosphatase domain"/>
    <property type="match status" value="1"/>
</dbReference>
<keyword evidence="3 4" id="KW-0904">Protein phosphatase</keyword>
<dbReference type="InterPro" id="IPR000222">
    <property type="entry name" value="PP2C_BS"/>
</dbReference>
<dbReference type="InterPro" id="IPR015655">
    <property type="entry name" value="PP2C"/>
</dbReference>
<accession>A0AA88IX87</accession>
<dbReference type="PROSITE" id="PS01032">
    <property type="entry name" value="PPM_1"/>
    <property type="match status" value="1"/>
</dbReference>
<evidence type="ECO:0000256" key="3">
    <source>
        <dbReference type="ARBA" id="ARBA00022912"/>
    </source>
</evidence>
<name>A0AA88IX87_ARTSF</name>
<dbReference type="CDD" id="cd00143">
    <property type="entry name" value="PP2Cc"/>
    <property type="match status" value="1"/>
</dbReference>
<evidence type="ECO:0000256" key="5">
    <source>
        <dbReference type="SAM" id="Phobius"/>
    </source>
</evidence>
<dbReference type="Proteomes" id="UP001187531">
    <property type="component" value="Unassembled WGS sequence"/>
</dbReference>
<dbReference type="InterPro" id="IPR001932">
    <property type="entry name" value="PPM-type_phosphatase-like_dom"/>
</dbReference>
<dbReference type="GO" id="GO:0004722">
    <property type="term" value="F:protein serine/threonine phosphatase activity"/>
    <property type="evidence" value="ECO:0007669"/>
    <property type="project" value="InterPro"/>
</dbReference>
<keyword evidence="8" id="KW-1185">Reference proteome</keyword>
<evidence type="ECO:0000313" key="8">
    <source>
        <dbReference type="Proteomes" id="UP001187531"/>
    </source>
</evidence>
<feature type="transmembrane region" description="Helical" evidence="5">
    <location>
        <begin position="41"/>
        <end position="62"/>
    </location>
</feature>
<dbReference type="PROSITE" id="PS51746">
    <property type="entry name" value="PPM_2"/>
    <property type="match status" value="1"/>
</dbReference>
<comment type="caution">
    <text evidence="7">The sequence shown here is derived from an EMBL/GenBank/DDBJ whole genome shotgun (WGS) entry which is preliminary data.</text>
</comment>
<evidence type="ECO:0000256" key="1">
    <source>
        <dbReference type="ARBA" id="ARBA00022723"/>
    </source>
</evidence>
<evidence type="ECO:0000259" key="6">
    <source>
        <dbReference type="PROSITE" id="PS51746"/>
    </source>
</evidence>
<dbReference type="InterPro" id="IPR036457">
    <property type="entry name" value="PPM-type-like_dom_sf"/>
</dbReference>
<keyword evidence="2 4" id="KW-0378">Hydrolase</keyword>
<feature type="domain" description="PPM-type phosphatase" evidence="6">
    <location>
        <begin position="114"/>
        <end position="455"/>
    </location>
</feature>
<sequence>MDDPTESKILQDAIAVHIRIFLKFTSKALSSEKVNQNYSKYSVFLSAEFIFAILAFFILVFFRKQMQTLHDIFAHFRSACYLTRIEAVGLAITTDATSLEGSSTNEVWEAKGKKSACFALRGRRPKMEDRFTMIDSISDTEDIGIYAIYDGHGGEFAAEFIQKRMVERIRKKIEAVRKHIATSCFCSKEPLIGLDNQRSCETNKDKVQQPSSEGNIKDSEKKIENAKKGQVNKLNKSPLDKKDEWDPELLEKSCGLKRYISGSQVSLAQIIQDEIMALDLALLEVAKKSNNIAGTTLLFALHDRRHRKLVVANVGDSRGIMCDLKGKVIPLSFDHKPQQLKEHKRIKEAGGFISFNGVWRVAGILATSRALGDYPLKDRNLVTADPDILTFDLIDHQPKFIMLASDGLWDAFSNEEAASYINSRLDEPLKGAKSIAHQCLSRGSLDNVTVLVVDFR</sequence>
<keyword evidence="5" id="KW-0812">Transmembrane</keyword>
<proteinExistence type="inferred from homology"/>
<dbReference type="SUPFAM" id="SSF81606">
    <property type="entry name" value="PP2C-like"/>
    <property type="match status" value="1"/>
</dbReference>
<evidence type="ECO:0000256" key="4">
    <source>
        <dbReference type="RuleBase" id="RU003465"/>
    </source>
</evidence>
<keyword evidence="5" id="KW-1133">Transmembrane helix</keyword>
<dbReference type="AlphaFoldDB" id="A0AA88IX87"/>
<keyword evidence="1" id="KW-0479">Metal-binding</keyword>
<reference evidence="7" key="1">
    <citation type="submission" date="2023-07" db="EMBL/GenBank/DDBJ databases">
        <title>Chromosome-level genome assembly of Artemia franciscana.</title>
        <authorList>
            <person name="Jo E."/>
        </authorList>
    </citation>
    <scope>NUCLEOTIDE SEQUENCE</scope>
    <source>
        <tissue evidence="7">Whole body</tissue>
    </source>
</reference>
<dbReference type="Pfam" id="PF00481">
    <property type="entry name" value="PP2C"/>
    <property type="match status" value="1"/>
</dbReference>
<comment type="similarity">
    <text evidence="4">Belongs to the PP2C family.</text>
</comment>
<organism evidence="7 8">
    <name type="scientific">Artemia franciscana</name>
    <name type="common">Brine shrimp</name>
    <name type="synonym">Artemia sanfranciscana</name>
    <dbReference type="NCBI Taxonomy" id="6661"/>
    <lineage>
        <taxon>Eukaryota</taxon>
        <taxon>Metazoa</taxon>
        <taxon>Ecdysozoa</taxon>
        <taxon>Arthropoda</taxon>
        <taxon>Crustacea</taxon>
        <taxon>Branchiopoda</taxon>
        <taxon>Anostraca</taxon>
        <taxon>Artemiidae</taxon>
        <taxon>Artemia</taxon>
    </lineage>
</organism>
<dbReference type="EMBL" id="JAVRJZ010000001">
    <property type="protein sequence ID" value="KAK2727982.1"/>
    <property type="molecule type" value="Genomic_DNA"/>
</dbReference>
<dbReference type="PANTHER" id="PTHR47992">
    <property type="entry name" value="PROTEIN PHOSPHATASE"/>
    <property type="match status" value="1"/>
</dbReference>
<gene>
    <name evidence="7" type="ORF">QYM36_008453</name>
</gene>
<dbReference type="GO" id="GO:0046872">
    <property type="term" value="F:metal ion binding"/>
    <property type="evidence" value="ECO:0007669"/>
    <property type="project" value="UniProtKB-KW"/>
</dbReference>
<evidence type="ECO:0000256" key="2">
    <source>
        <dbReference type="ARBA" id="ARBA00022801"/>
    </source>
</evidence>
<dbReference type="SMART" id="SM00332">
    <property type="entry name" value="PP2Cc"/>
    <property type="match status" value="1"/>
</dbReference>
<protein>
    <recommendedName>
        <fullName evidence="6">PPM-type phosphatase domain-containing protein</fullName>
    </recommendedName>
</protein>